<dbReference type="PANTHER" id="PTHR24247">
    <property type="entry name" value="5-HYDROXYTRYPTAMINE RECEPTOR"/>
    <property type="match status" value="1"/>
</dbReference>
<keyword evidence="7" id="KW-1133">Transmembrane helix</keyword>
<comment type="caution">
    <text evidence="8">The sequence shown here is derived from an EMBL/GenBank/DDBJ whole genome shotgun (WGS) entry which is preliminary data.</text>
</comment>
<evidence type="ECO:0000313" key="9">
    <source>
        <dbReference type="Proteomes" id="UP000285301"/>
    </source>
</evidence>
<dbReference type="PANTHER" id="PTHR24247:SF265">
    <property type="entry name" value="MUSCARINIC ACETYLCHOLINE RECEPTOR DM1"/>
    <property type="match status" value="1"/>
</dbReference>
<dbReference type="STRING" id="1965070.A0A443RNX8"/>
<dbReference type="OrthoDB" id="10071887at2759"/>
<dbReference type="Gene3D" id="1.20.1070.10">
    <property type="entry name" value="Rhodopsin 7-helix transmembrane proteins"/>
    <property type="match status" value="1"/>
</dbReference>
<name>A0A443RNX8_9ACAR</name>
<sequence length="215" mass="24383">MRNNNKSWPYIEGKRTVPNDQCYIQFLETNSYITFATAIAAFYIPVTIMCILYWRIWRETEKRYKDLTTLFLVSTVGGQRNQTQQQEHKQKQKLKKEESSNVGSNFDSVDQQVSKVRTKSRASEWLRCFKHKTAATSTVSTTAISAKKSAAWTNNNENIVDNDPPQSITSSDLNSIRASESIYTILIQLDHDQSATIKMIEESNNAPAPSTSATA</sequence>
<evidence type="ECO:0000256" key="1">
    <source>
        <dbReference type="ARBA" id="ARBA00004651"/>
    </source>
</evidence>
<accession>A0A443RNX8</accession>
<dbReference type="EMBL" id="NCKU01000141">
    <property type="protein sequence ID" value="RWS16962.1"/>
    <property type="molecule type" value="Genomic_DNA"/>
</dbReference>
<evidence type="ECO:0000256" key="2">
    <source>
        <dbReference type="ARBA" id="ARBA00022475"/>
    </source>
</evidence>
<organism evidence="8 9">
    <name type="scientific">Dinothrombium tinctorium</name>
    <dbReference type="NCBI Taxonomy" id="1965070"/>
    <lineage>
        <taxon>Eukaryota</taxon>
        <taxon>Metazoa</taxon>
        <taxon>Ecdysozoa</taxon>
        <taxon>Arthropoda</taxon>
        <taxon>Chelicerata</taxon>
        <taxon>Arachnida</taxon>
        <taxon>Acari</taxon>
        <taxon>Acariformes</taxon>
        <taxon>Trombidiformes</taxon>
        <taxon>Prostigmata</taxon>
        <taxon>Anystina</taxon>
        <taxon>Parasitengona</taxon>
        <taxon>Trombidioidea</taxon>
        <taxon>Trombidiidae</taxon>
        <taxon>Dinothrombium</taxon>
    </lineage>
</organism>
<keyword evidence="9" id="KW-1185">Reference proteome</keyword>
<dbReference type="SUPFAM" id="SSF81321">
    <property type="entry name" value="Family A G protein-coupled receptor-like"/>
    <property type="match status" value="1"/>
</dbReference>
<keyword evidence="3" id="KW-0297">G-protein coupled receptor</keyword>
<evidence type="ECO:0000256" key="5">
    <source>
        <dbReference type="ARBA" id="ARBA00023224"/>
    </source>
</evidence>
<evidence type="ECO:0000256" key="6">
    <source>
        <dbReference type="SAM" id="MobiDB-lite"/>
    </source>
</evidence>
<feature type="compositionally biased region" description="Polar residues" evidence="6">
    <location>
        <begin position="100"/>
        <end position="113"/>
    </location>
</feature>
<evidence type="ECO:0000256" key="7">
    <source>
        <dbReference type="SAM" id="Phobius"/>
    </source>
</evidence>
<evidence type="ECO:0000313" key="8">
    <source>
        <dbReference type="EMBL" id="RWS16962.1"/>
    </source>
</evidence>
<keyword evidence="2" id="KW-1003">Cell membrane</keyword>
<keyword evidence="7" id="KW-0472">Membrane</keyword>
<reference evidence="8 9" key="1">
    <citation type="journal article" date="2018" name="Gigascience">
        <title>Genomes of trombidid mites reveal novel predicted allergens and laterally-transferred genes associated with secondary metabolism.</title>
        <authorList>
            <person name="Dong X."/>
            <person name="Chaisiri K."/>
            <person name="Xia D."/>
            <person name="Armstrong S.D."/>
            <person name="Fang Y."/>
            <person name="Donnelly M.J."/>
            <person name="Kadowaki T."/>
            <person name="McGarry J.W."/>
            <person name="Darby A.C."/>
            <person name="Makepeace B.L."/>
        </authorList>
    </citation>
    <scope>NUCLEOTIDE SEQUENCE [LARGE SCALE GENOMIC DNA]</scope>
    <source>
        <strain evidence="8">UoL-WK</strain>
    </source>
</reference>
<dbReference type="AlphaFoldDB" id="A0A443RNX8"/>
<proteinExistence type="predicted"/>
<gene>
    <name evidence="8" type="ORF">B4U79_06786</name>
</gene>
<evidence type="ECO:0000256" key="4">
    <source>
        <dbReference type="ARBA" id="ARBA00023170"/>
    </source>
</evidence>
<dbReference type="Proteomes" id="UP000285301">
    <property type="component" value="Unassembled WGS sequence"/>
</dbReference>
<dbReference type="GO" id="GO:0007197">
    <property type="term" value="P:adenylate cyclase-inhibiting G protein-coupled acetylcholine receptor signaling pathway"/>
    <property type="evidence" value="ECO:0007669"/>
    <property type="project" value="TreeGrafter"/>
</dbReference>
<feature type="transmembrane region" description="Helical" evidence="7">
    <location>
        <begin position="32"/>
        <end position="54"/>
    </location>
</feature>
<dbReference type="GO" id="GO:0007187">
    <property type="term" value="P:G protein-coupled receptor signaling pathway, coupled to cyclic nucleotide second messenger"/>
    <property type="evidence" value="ECO:0007669"/>
    <property type="project" value="TreeGrafter"/>
</dbReference>
<dbReference type="GO" id="GO:0004993">
    <property type="term" value="F:G protein-coupled serotonin receptor activity"/>
    <property type="evidence" value="ECO:0007669"/>
    <property type="project" value="TreeGrafter"/>
</dbReference>
<protein>
    <submittedName>
        <fullName evidence="8">Muscarinic acetylcholine receptor-like protein</fullName>
    </submittedName>
</protein>
<dbReference type="GO" id="GO:0005886">
    <property type="term" value="C:plasma membrane"/>
    <property type="evidence" value="ECO:0007669"/>
    <property type="project" value="UniProtKB-SubCell"/>
</dbReference>
<evidence type="ECO:0000256" key="3">
    <source>
        <dbReference type="ARBA" id="ARBA00023040"/>
    </source>
</evidence>
<dbReference type="GO" id="GO:0030425">
    <property type="term" value="C:dendrite"/>
    <property type="evidence" value="ECO:0007669"/>
    <property type="project" value="TreeGrafter"/>
</dbReference>
<keyword evidence="5" id="KW-0807">Transducer</keyword>
<keyword evidence="4 8" id="KW-0675">Receptor</keyword>
<comment type="subcellular location">
    <subcellularLocation>
        <location evidence="1">Cell membrane</location>
        <topology evidence="1">Multi-pass membrane protein</topology>
    </subcellularLocation>
</comment>
<dbReference type="GO" id="GO:0016907">
    <property type="term" value="F:G protein-coupled acetylcholine receptor activity"/>
    <property type="evidence" value="ECO:0007669"/>
    <property type="project" value="TreeGrafter"/>
</dbReference>
<dbReference type="GO" id="GO:0045202">
    <property type="term" value="C:synapse"/>
    <property type="evidence" value="ECO:0007669"/>
    <property type="project" value="TreeGrafter"/>
</dbReference>
<feature type="non-terminal residue" evidence="8">
    <location>
        <position position="215"/>
    </location>
</feature>
<keyword evidence="7" id="KW-0812">Transmembrane</keyword>
<feature type="region of interest" description="Disordered" evidence="6">
    <location>
        <begin position="81"/>
        <end position="113"/>
    </location>
</feature>